<keyword evidence="1 4" id="KW-0808">Transferase</keyword>
<dbReference type="AlphaFoldDB" id="A0A2T4DU28"/>
<dbReference type="Proteomes" id="UP000240608">
    <property type="component" value="Unassembled WGS sequence"/>
</dbReference>
<dbReference type="PANTHER" id="PTHR43626:SF4">
    <property type="entry name" value="GCN5-RELATED N-ACETYLTRANSFERASE 2, CHLOROPLASTIC"/>
    <property type="match status" value="1"/>
</dbReference>
<dbReference type="PROSITE" id="PS51186">
    <property type="entry name" value="GNAT"/>
    <property type="match status" value="1"/>
</dbReference>
<name>A0A2T4DU28_9BACT</name>
<dbReference type="PANTHER" id="PTHR43626">
    <property type="entry name" value="ACYL-COA N-ACYLTRANSFERASE"/>
    <property type="match status" value="1"/>
</dbReference>
<sequence length="135" mass="15453">MKIILSEIKEIDTNQIVELYKANGWSAADKPTELRNALLNSHSLITAWDREKLVGLGNAISDGYLVVYYPHLLIHPEYQGKGIGHMIVNKLLEKYKNFHMQMLTADGKAIDFYKKVGFEKAGETMPMWIYKGNEH</sequence>
<keyword evidence="2" id="KW-0012">Acyltransferase</keyword>
<evidence type="ECO:0000256" key="2">
    <source>
        <dbReference type="ARBA" id="ARBA00023315"/>
    </source>
</evidence>
<dbReference type="GO" id="GO:0005737">
    <property type="term" value="C:cytoplasm"/>
    <property type="evidence" value="ECO:0007669"/>
    <property type="project" value="TreeGrafter"/>
</dbReference>
<dbReference type="EMBL" id="PYVU01000018">
    <property type="protein sequence ID" value="PTB97312.1"/>
    <property type="molecule type" value="Genomic_DNA"/>
</dbReference>
<accession>A0A2T4DU28</accession>
<dbReference type="InterPro" id="IPR016181">
    <property type="entry name" value="Acyl_CoA_acyltransferase"/>
</dbReference>
<gene>
    <name evidence="4" type="ORF">C9994_03510</name>
</gene>
<evidence type="ECO:0000313" key="4">
    <source>
        <dbReference type="EMBL" id="PTB97312.1"/>
    </source>
</evidence>
<evidence type="ECO:0000259" key="3">
    <source>
        <dbReference type="PROSITE" id="PS51186"/>
    </source>
</evidence>
<dbReference type="CDD" id="cd04301">
    <property type="entry name" value="NAT_SF"/>
    <property type="match status" value="1"/>
</dbReference>
<dbReference type="Pfam" id="PF13673">
    <property type="entry name" value="Acetyltransf_10"/>
    <property type="match status" value="1"/>
</dbReference>
<evidence type="ECO:0000313" key="5">
    <source>
        <dbReference type="Proteomes" id="UP000240608"/>
    </source>
</evidence>
<protein>
    <submittedName>
        <fullName evidence="4">GNAT family N-acetyltransferase</fullName>
    </submittedName>
</protein>
<dbReference type="Gene3D" id="3.40.630.30">
    <property type="match status" value="1"/>
</dbReference>
<evidence type="ECO:0000256" key="1">
    <source>
        <dbReference type="ARBA" id="ARBA00022679"/>
    </source>
</evidence>
<reference evidence="4 5" key="1">
    <citation type="submission" date="2018-03" db="EMBL/GenBank/DDBJ databases">
        <title>Cross-interface Injection: A General Nanoliter Liquid Handling Method Applied to Single Cells Genome Amplification Automated Nanoliter Liquid Handling Applied to Single Cell Multiple Displacement Amplification.</title>
        <authorList>
            <person name="Yun J."/>
            <person name="Xu P."/>
            <person name="Xu J."/>
            <person name="Dai X."/>
            <person name="Wang Y."/>
            <person name="Zheng X."/>
            <person name="Cao C."/>
            <person name="Yi Q."/>
            <person name="Zhu Y."/>
            <person name="Wang L."/>
            <person name="Dong Z."/>
            <person name="Huang Y."/>
            <person name="Huang L."/>
            <person name="Du W."/>
        </authorList>
    </citation>
    <scope>NUCLEOTIDE SEQUENCE [LARGE SCALE GENOMIC DNA]</scope>
    <source>
        <strain evidence="4 5">Z-D1-2</strain>
    </source>
</reference>
<feature type="domain" description="N-acetyltransferase" evidence="3">
    <location>
        <begin position="3"/>
        <end position="135"/>
    </location>
</feature>
<dbReference type="GO" id="GO:0008080">
    <property type="term" value="F:N-acetyltransferase activity"/>
    <property type="evidence" value="ECO:0007669"/>
    <property type="project" value="InterPro"/>
</dbReference>
<comment type="caution">
    <text evidence="4">The sequence shown here is derived from an EMBL/GenBank/DDBJ whole genome shotgun (WGS) entry which is preliminary data.</text>
</comment>
<dbReference type="InterPro" id="IPR045039">
    <property type="entry name" value="NSI-like"/>
</dbReference>
<organism evidence="4 5">
    <name type="scientific">Marivirga lumbricoides</name>
    <dbReference type="NCBI Taxonomy" id="1046115"/>
    <lineage>
        <taxon>Bacteria</taxon>
        <taxon>Pseudomonadati</taxon>
        <taxon>Bacteroidota</taxon>
        <taxon>Cytophagia</taxon>
        <taxon>Cytophagales</taxon>
        <taxon>Marivirgaceae</taxon>
        <taxon>Marivirga</taxon>
    </lineage>
</organism>
<dbReference type="SUPFAM" id="SSF55729">
    <property type="entry name" value="Acyl-CoA N-acyltransferases (Nat)"/>
    <property type="match status" value="1"/>
</dbReference>
<dbReference type="InterPro" id="IPR000182">
    <property type="entry name" value="GNAT_dom"/>
</dbReference>
<proteinExistence type="predicted"/>